<feature type="transmembrane region" description="Helical" evidence="1">
    <location>
        <begin position="6"/>
        <end position="24"/>
    </location>
</feature>
<name>A0ABY4E3J3_9NEIS</name>
<dbReference type="EMBL" id="CP091511">
    <property type="protein sequence ID" value="UOO89946.1"/>
    <property type="molecule type" value="Genomic_DNA"/>
</dbReference>
<evidence type="ECO:0000313" key="2">
    <source>
        <dbReference type="EMBL" id="UOO89946.1"/>
    </source>
</evidence>
<gene>
    <name evidence="2" type="ORF">LVJ82_02860</name>
</gene>
<protein>
    <submittedName>
        <fullName evidence="2">Uncharacterized protein</fullName>
    </submittedName>
</protein>
<feature type="transmembrane region" description="Helical" evidence="1">
    <location>
        <begin position="72"/>
        <end position="94"/>
    </location>
</feature>
<dbReference type="Proteomes" id="UP000832011">
    <property type="component" value="Chromosome"/>
</dbReference>
<feature type="transmembrane region" description="Helical" evidence="1">
    <location>
        <begin position="45"/>
        <end position="66"/>
    </location>
</feature>
<evidence type="ECO:0000313" key="3">
    <source>
        <dbReference type="Proteomes" id="UP000832011"/>
    </source>
</evidence>
<accession>A0ABY4E3J3</accession>
<keyword evidence="1" id="KW-1133">Transmembrane helix</keyword>
<dbReference type="RefSeq" id="WP_058356148.1">
    <property type="nucleotide sequence ID" value="NZ_CABKVG010000008.1"/>
</dbReference>
<evidence type="ECO:0000256" key="1">
    <source>
        <dbReference type="SAM" id="Phobius"/>
    </source>
</evidence>
<organism evidence="2 3">
    <name type="scientific">Vitreoscilla massiliensis</name>
    <dbReference type="NCBI Taxonomy" id="1689272"/>
    <lineage>
        <taxon>Bacteria</taxon>
        <taxon>Pseudomonadati</taxon>
        <taxon>Pseudomonadota</taxon>
        <taxon>Betaproteobacteria</taxon>
        <taxon>Neisseriales</taxon>
        <taxon>Neisseriaceae</taxon>
        <taxon>Vitreoscilla</taxon>
    </lineage>
</organism>
<sequence>MGYAVITATMGMILFVVLLAFAMLQIKNLPDFPAEIPQRLRKFKAILLLFALLSLITLIHAAVMYFQLADNINLWIMACASLVAVYVVTTVDLWNKYRRIKKLFPQI</sequence>
<keyword evidence="1" id="KW-0812">Transmembrane</keyword>
<reference evidence="2 3" key="1">
    <citation type="journal article" date="2022" name="Res Sq">
        <title>Evolution of multicellular longitudinally dividing oral cavity symbionts (Neisseriaceae).</title>
        <authorList>
            <person name="Nyongesa S."/>
            <person name="Weber P."/>
            <person name="Bernet E."/>
            <person name="Pullido F."/>
            <person name="Nieckarz M."/>
            <person name="Delaby M."/>
            <person name="Nieves C."/>
            <person name="Viehboeck T."/>
            <person name="Krause N."/>
            <person name="Rivera-Millot A."/>
            <person name="Nakamura A."/>
            <person name="Vischer N."/>
            <person name="VanNieuwenhze M."/>
            <person name="Brun Y."/>
            <person name="Cava F."/>
            <person name="Bulgheresi S."/>
            <person name="Veyrier F."/>
        </authorList>
    </citation>
    <scope>NUCLEOTIDE SEQUENCE [LARGE SCALE GENOMIC DNA]</scope>
    <source>
        <strain evidence="2 3">SN4</strain>
    </source>
</reference>
<proteinExistence type="predicted"/>
<keyword evidence="3" id="KW-1185">Reference proteome</keyword>
<keyword evidence="1" id="KW-0472">Membrane</keyword>